<accession>I0BHK2</accession>
<proteinExistence type="predicted"/>
<dbReference type="AlphaFoldDB" id="I0BHK2"/>
<name>I0BHK2_9BACL</name>
<dbReference type="EMBL" id="CP003422">
    <property type="protein sequence ID" value="AFH61849.1"/>
    <property type="molecule type" value="Genomic_DNA"/>
</dbReference>
<evidence type="ECO:0000313" key="2">
    <source>
        <dbReference type="Proteomes" id="UP000007392"/>
    </source>
</evidence>
<dbReference type="KEGG" id="pmw:B2K_14175"/>
<protein>
    <submittedName>
        <fullName evidence="1">Uncharacterized protein</fullName>
    </submittedName>
</protein>
<gene>
    <name evidence="1" type="ORF">B2K_14175</name>
</gene>
<evidence type="ECO:0000313" key="1">
    <source>
        <dbReference type="EMBL" id="AFH61849.1"/>
    </source>
</evidence>
<reference evidence="1 2" key="1">
    <citation type="submission" date="2013-06" db="EMBL/GenBank/DDBJ databases">
        <title>Complete genome sequence of Paenibacillus mucilaginosus K02.</title>
        <authorList>
            <person name="Xiao B."/>
            <person name="Sun L."/>
            <person name="Xiao L."/>
            <person name="Lian B."/>
        </authorList>
    </citation>
    <scope>NUCLEOTIDE SEQUENCE [LARGE SCALE GENOMIC DNA]</scope>
    <source>
        <strain evidence="1 2">K02</strain>
    </source>
</reference>
<organism evidence="1 2">
    <name type="scientific">Paenibacillus mucilaginosus K02</name>
    <dbReference type="NCBI Taxonomy" id="997761"/>
    <lineage>
        <taxon>Bacteria</taxon>
        <taxon>Bacillati</taxon>
        <taxon>Bacillota</taxon>
        <taxon>Bacilli</taxon>
        <taxon>Bacillales</taxon>
        <taxon>Paenibacillaceae</taxon>
        <taxon>Paenibacillus</taxon>
    </lineage>
</organism>
<dbReference type="HOGENOM" id="CLU_2233846_0_0_9"/>
<dbReference type="Proteomes" id="UP000007392">
    <property type="component" value="Chromosome"/>
</dbReference>
<sequence>MKRVTEQAQSAGPKKATSFFVFVKIKESALRDGLRWSASEKNSRRVLGPAGCRIHMLKEPEQHHRSPSEKVDMGMLHPFTNSGPLLWEPAPVTGMHPRTVPNQYR</sequence>